<reference evidence="1" key="1">
    <citation type="journal article" date="2021" name="PeerJ">
        <title>Extensive microbial diversity within the chicken gut microbiome revealed by metagenomics and culture.</title>
        <authorList>
            <person name="Gilroy R."/>
            <person name="Ravi A."/>
            <person name="Getino M."/>
            <person name="Pursley I."/>
            <person name="Horton D.L."/>
            <person name="Alikhan N.F."/>
            <person name="Baker D."/>
            <person name="Gharbi K."/>
            <person name="Hall N."/>
            <person name="Watson M."/>
            <person name="Adriaenssens E.M."/>
            <person name="Foster-Nyarko E."/>
            <person name="Jarju S."/>
            <person name="Secka A."/>
            <person name="Antonio M."/>
            <person name="Oren A."/>
            <person name="Chaudhuri R.R."/>
            <person name="La Ragione R."/>
            <person name="Hildebrand F."/>
            <person name="Pallen M.J."/>
        </authorList>
    </citation>
    <scope>NUCLEOTIDE SEQUENCE</scope>
    <source>
        <strain evidence="1">150</strain>
    </source>
</reference>
<dbReference type="AlphaFoldDB" id="A0A9E3ZVR4"/>
<proteinExistence type="predicted"/>
<evidence type="ECO:0000313" key="2">
    <source>
        <dbReference type="Proteomes" id="UP000813384"/>
    </source>
</evidence>
<accession>A0A9E3ZVR4</accession>
<dbReference type="Proteomes" id="UP000813384">
    <property type="component" value="Unassembled WGS sequence"/>
</dbReference>
<sequence length="91" mass="10944">MGYIIIMVTVLVFAVFVIRHSRQFFQQLARQRIGYCLLVEKYQHDSQYYLVFQQGEQEWRVTCPLEVYLKLQPPTRGELVLSKGEFYTFEE</sequence>
<name>A0A9E3ZVR4_9ENTE</name>
<evidence type="ECO:0008006" key="3">
    <source>
        <dbReference type="Google" id="ProtNLM"/>
    </source>
</evidence>
<comment type="caution">
    <text evidence="1">The sequence shown here is derived from an EMBL/GenBank/DDBJ whole genome shotgun (WGS) entry which is preliminary data.</text>
</comment>
<reference evidence="1" key="2">
    <citation type="submission" date="2021-11" db="EMBL/GenBank/DDBJ databases">
        <authorList>
            <person name="Gilroy R."/>
        </authorList>
    </citation>
    <scope>NUCLEOTIDE SEQUENCE</scope>
    <source>
        <strain evidence="1">150</strain>
    </source>
</reference>
<gene>
    <name evidence="1" type="ORF">K8V42_08725</name>
</gene>
<organism evidence="1 2">
    <name type="scientific">Enterococcus aquimarinus</name>
    <dbReference type="NCBI Taxonomy" id="328396"/>
    <lineage>
        <taxon>Bacteria</taxon>
        <taxon>Bacillati</taxon>
        <taxon>Bacillota</taxon>
        <taxon>Bacilli</taxon>
        <taxon>Lactobacillales</taxon>
        <taxon>Enterococcaceae</taxon>
        <taxon>Enterococcus</taxon>
    </lineage>
</organism>
<dbReference type="EMBL" id="JAJJVO010000131">
    <property type="protein sequence ID" value="MCC9274356.1"/>
    <property type="molecule type" value="Genomic_DNA"/>
</dbReference>
<protein>
    <recommendedName>
        <fullName evidence="3">DUF2500 family protein</fullName>
    </recommendedName>
</protein>
<evidence type="ECO:0000313" key="1">
    <source>
        <dbReference type="EMBL" id="MCC9274356.1"/>
    </source>
</evidence>